<sequence>MSCLSDASSRPEPFRPITCPRIQCSAFRCWDPPGGISPTGPWQTTCDIKVSRSVLVSLESYRYLPLSATGKMLRALTVLSLLFSKPPQPSGLNITVLQPDVPFVPHPRLLSGAASDSKEIIRQFVQLDRSTKWKLVDKVKFEGDTYEPEGLVRIGDDRYFVSAGEYIVPTVKYNETINGTDRTAGEGFAHMIIFDSKGKRIADASISQAKSLEYHNGGIDYDGTYIWATLSQYRPNTTGTLVRMRPDTLVPEPILSVADHQGGAVHDTKSGTVVTLNWGSRKASIWNGHDKPPAPPELTRPKAEVKNPSSFVDYQDCKFLGRYELYGTRPVMLCSGVADLANTRIGGLAIVDMETMVPLHEVPVTLVSELGAAMTKNPMDVAIVDGKMRLYFLPDERNSTLYVYEAV</sequence>
<dbReference type="AlphaFoldDB" id="A0A8S8ZU10"/>
<gene>
    <name evidence="1" type="ORF">SMACR_02582</name>
</gene>
<dbReference type="InterPro" id="IPR046312">
    <property type="entry name" value="DUF6454"/>
</dbReference>
<name>A0A8S8ZU10_SORMA</name>
<comment type="caution">
    <text evidence="1">The sequence shown here is derived from an EMBL/GenBank/DDBJ whole genome shotgun (WGS) entry which is preliminary data.</text>
</comment>
<dbReference type="EMBL" id="NMPR01000035">
    <property type="protein sequence ID" value="KAA8633543.1"/>
    <property type="molecule type" value="Genomic_DNA"/>
</dbReference>
<proteinExistence type="predicted"/>
<reference evidence="1 2" key="1">
    <citation type="submission" date="2017-07" db="EMBL/GenBank/DDBJ databases">
        <title>Genome sequence of the Sordaria macrospora wild type strain R19027.</title>
        <authorList>
            <person name="Nowrousian M."/>
            <person name="Teichert I."/>
            <person name="Kueck U."/>
        </authorList>
    </citation>
    <scope>NUCLEOTIDE SEQUENCE [LARGE SCALE GENOMIC DNA]</scope>
    <source>
        <strain evidence="1 2">R19027</strain>
        <tissue evidence="1">Mycelium</tissue>
    </source>
</reference>
<evidence type="ECO:0000313" key="1">
    <source>
        <dbReference type="EMBL" id="KAA8633543.1"/>
    </source>
</evidence>
<dbReference type="SUPFAM" id="SSF75011">
    <property type="entry name" value="3-carboxy-cis,cis-mucoante lactonizing enzyme"/>
    <property type="match status" value="1"/>
</dbReference>
<dbReference type="Proteomes" id="UP000433876">
    <property type="component" value="Unassembled WGS sequence"/>
</dbReference>
<dbReference type="Pfam" id="PF20055">
    <property type="entry name" value="DUF6454"/>
    <property type="match status" value="1"/>
</dbReference>
<accession>A0A8S8ZU10</accession>
<protein>
    <submittedName>
        <fullName evidence="1">Uncharacterized protein</fullName>
    </submittedName>
</protein>
<organism evidence="1 2">
    <name type="scientific">Sordaria macrospora</name>
    <dbReference type="NCBI Taxonomy" id="5147"/>
    <lineage>
        <taxon>Eukaryota</taxon>
        <taxon>Fungi</taxon>
        <taxon>Dikarya</taxon>
        <taxon>Ascomycota</taxon>
        <taxon>Pezizomycotina</taxon>
        <taxon>Sordariomycetes</taxon>
        <taxon>Sordariomycetidae</taxon>
        <taxon>Sordariales</taxon>
        <taxon>Sordariaceae</taxon>
        <taxon>Sordaria</taxon>
    </lineage>
</organism>
<dbReference type="VEuPathDB" id="FungiDB:SMAC_02582"/>
<evidence type="ECO:0000313" key="2">
    <source>
        <dbReference type="Proteomes" id="UP000433876"/>
    </source>
</evidence>